<evidence type="ECO:0000256" key="2">
    <source>
        <dbReference type="SAM" id="SignalP"/>
    </source>
</evidence>
<dbReference type="PROSITE" id="PS00514">
    <property type="entry name" value="FIBRINOGEN_C_1"/>
    <property type="match status" value="1"/>
</dbReference>
<proteinExistence type="predicted"/>
<dbReference type="GO" id="GO:0005615">
    <property type="term" value="C:extracellular space"/>
    <property type="evidence" value="ECO:0007669"/>
    <property type="project" value="TreeGrafter"/>
</dbReference>
<gene>
    <name evidence="4" type="ORF">CCAP1982_LOCUS7392</name>
</gene>
<feature type="domain" description="Fibrinogen C-terminal" evidence="3">
    <location>
        <begin position="104"/>
        <end position="330"/>
    </location>
</feature>
<dbReference type="InterPro" id="IPR020837">
    <property type="entry name" value="Fibrinogen_CS"/>
</dbReference>
<protein>
    <submittedName>
        <fullName evidence="4">(Mediterranean fruit fly) hypothetical protein</fullName>
    </submittedName>
</protein>
<dbReference type="InterPro" id="IPR002181">
    <property type="entry name" value="Fibrinogen_a/b/g_C_dom"/>
</dbReference>
<sequence>MAQHLLLLSILLWHYFFYTVKCQTPIQINSKPSPFHMYFCNDELLKETVDKVEQLDLKLDYITQRLDEVLSSIQEPLLREMKNTLESFEFKMVDNSNQRFEVRQRQDKKASTCAGAMIQRNGTFAKSSTYYLHIPEYLPRPFAVYCLQDPDGGEPWTIIQRRLNDRTNFYRGWNEYEHGFGNLFYNHFLGLDKIHALTQSQSNELWVQLESFSNETSYAKYETFAIDGASGKYALSVLGKYIGTAGDSLRFQWGQKFSTKDSDNDVSPEHCAQQHRGAWWYKDCLNSNLNGEYLDANETTNLNSEGIIWQTWLGRQHSLQSVHMAIRPLKRKTYL</sequence>
<evidence type="ECO:0000256" key="1">
    <source>
        <dbReference type="ARBA" id="ARBA00023157"/>
    </source>
</evidence>
<dbReference type="Pfam" id="PF00147">
    <property type="entry name" value="Fibrinogen_C"/>
    <property type="match status" value="1"/>
</dbReference>
<evidence type="ECO:0000313" key="5">
    <source>
        <dbReference type="Proteomes" id="UP000606786"/>
    </source>
</evidence>
<keyword evidence="1" id="KW-1015">Disulfide bond</keyword>
<accession>A0A811UP70</accession>
<dbReference type="SMART" id="SM00186">
    <property type="entry name" value="FBG"/>
    <property type="match status" value="1"/>
</dbReference>
<comment type="caution">
    <text evidence="4">The sequence shown here is derived from an EMBL/GenBank/DDBJ whole genome shotgun (WGS) entry which is preliminary data.</text>
</comment>
<dbReference type="InterPro" id="IPR050373">
    <property type="entry name" value="Fibrinogen_C-term_domain"/>
</dbReference>
<feature type="chain" id="PRO_5032978125" evidence="2">
    <location>
        <begin position="23"/>
        <end position="335"/>
    </location>
</feature>
<dbReference type="PANTHER" id="PTHR19143:SF327">
    <property type="entry name" value="FI21813P1-RELATED"/>
    <property type="match status" value="1"/>
</dbReference>
<dbReference type="EMBL" id="CAJHJT010000012">
    <property type="protein sequence ID" value="CAD6998843.1"/>
    <property type="molecule type" value="Genomic_DNA"/>
</dbReference>
<keyword evidence="2" id="KW-0732">Signal</keyword>
<name>A0A811UP70_CERCA</name>
<dbReference type="SUPFAM" id="SSF56496">
    <property type="entry name" value="Fibrinogen C-terminal domain-like"/>
    <property type="match status" value="1"/>
</dbReference>
<organism evidence="4 5">
    <name type="scientific">Ceratitis capitata</name>
    <name type="common">Mediterranean fruit fly</name>
    <name type="synonym">Tephritis capitata</name>
    <dbReference type="NCBI Taxonomy" id="7213"/>
    <lineage>
        <taxon>Eukaryota</taxon>
        <taxon>Metazoa</taxon>
        <taxon>Ecdysozoa</taxon>
        <taxon>Arthropoda</taxon>
        <taxon>Hexapoda</taxon>
        <taxon>Insecta</taxon>
        <taxon>Pterygota</taxon>
        <taxon>Neoptera</taxon>
        <taxon>Endopterygota</taxon>
        <taxon>Diptera</taxon>
        <taxon>Brachycera</taxon>
        <taxon>Muscomorpha</taxon>
        <taxon>Tephritoidea</taxon>
        <taxon>Tephritidae</taxon>
        <taxon>Ceratitis</taxon>
        <taxon>Ceratitis</taxon>
    </lineage>
</organism>
<dbReference type="InterPro" id="IPR036056">
    <property type="entry name" value="Fibrinogen-like_C"/>
</dbReference>
<dbReference type="InterPro" id="IPR014716">
    <property type="entry name" value="Fibrinogen_a/b/g_C_1"/>
</dbReference>
<dbReference type="AlphaFoldDB" id="A0A811UP70"/>
<dbReference type="Proteomes" id="UP000606786">
    <property type="component" value="Unassembled WGS sequence"/>
</dbReference>
<evidence type="ECO:0000259" key="3">
    <source>
        <dbReference type="PROSITE" id="PS51406"/>
    </source>
</evidence>
<dbReference type="CDD" id="cd00087">
    <property type="entry name" value="FReD"/>
    <property type="match status" value="1"/>
</dbReference>
<feature type="signal peptide" evidence="2">
    <location>
        <begin position="1"/>
        <end position="22"/>
    </location>
</feature>
<dbReference type="PROSITE" id="PS51406">
    <property type="entry name" value="FIBRINOGEN_C_2"/>
    <property type="match status" value="1"/>
</dbReference>
<dbReference type="OrthoDB" id="6145874at2759"/>
<dbReference type="KEGG" id="ccat:101450389"/>
<keyword evidence="5" id="KW-1185">Reference proteome</keyword>
<dbReference type="Gene3D" id="3.90.215.10">
    <property type="entry name" value="Gamma Fibrinogen, chain A, domain 1"/>
    <property type="match status" value="1"/>
</dbReference>
<evidence type="ECO:0000313" key="4">
    <source>
        <dbReference type="EMBL" id="CAD6998843.1"/>
    </source>
</evidence>
<reference evidence="4" key="1">
    <citation type="submission" date="2020-11" db="EMBL/GenBank/DDBJ databases">
        <authorList>
            <person name="Whitehead M."/>
        </authorList>
    </citation>
    <scope>NUCLEOTIDE SEQUENCE</scope>
    <source>
        <strain evidence="4">EGII</strain>
    </source>
</reference>
<dbReference type="PANTHER" id="PTHR19143">
    <property type="entry name" value="FIBRINOGEN/TENASCIN/ANGIOPOEITIN"/>
    <property type="match status" value="1"/>
</dbReference>